<gene>
    <name evidence="1" type="ORF">F2Y07_11755</name>
</gene>
<proteinExistence type="predicted"/>
<accession>A0A5B3GKC4</accession>
<dbReference type="AlphaFoldDB" id="A0A5B3GKC4"/>
<comment type="caution">
    <text evidence="1">The sequence shown here is derived from an EMBL/GenBank/DDBJ whole genome shotgun (WGS) entry which is preliminary data.</text>
</comment>
<organism evidence="1 2">
    <name type="scientific">Alistipes shahii</name>
    <dbReference type="NCBI Taxonomy" id="328814"/>
    <lineage>
        <taxon>Bacteria</taxon>
        <taxon>Pseudomonadati</taxon>
        <taxon>Bacteroidota</taxon>
        <taxon>Bacteroidia</taxon>
        <taxon>Bacteroidales</taxon>
        <taxon>Rikenellaceae</taxon>
        <taxon>Alistipes</taxon>
    </lineage>
</organism>
<reference evidence="1 2" key="1">
    <citation type="journal article" date="2019" name="Nat. Med.">
        <title>A library of human gut bacterial isolates paired with longitudinal multiomics data enables mechanistic microbiome research.</title>
        <authorList>
            <person name="Poyet M."/>
            <person name="Groussin M."/>
            <person name="Gibbons S.M."/>
            <person name="Avila-Pacheco J."/>
            <person name="Jiang X."/>
            <person name="Kearney S.M."/>
            <person name="Perrotta A.R."/>
            <person name="Berdy B."/>
            <person name="Zhao S."/>
            <person name="Lieberman T.D."/>
            <person name="Swanson P.K."/>
            <person name="Smith M."/>
            <person name="Roesemann S."/>
            <person name="Alexander J.E."/>
            <person name="Rich S.A."/>
            <person name="Livny J."/>
            <person name="Vlamakis H."/>
            <person name="Clish C."/>
            <person name="Bullock K."/>
            <person name="Deik A."/>
            <person name="Scott J."/>
            <person name="Pierce K.A."/>
            <person name="Xavier R.J."/>
            <person name="Alm E.J."/>
        </authorList>
    </citation>
    <scope>NUCLEOTIDE SEQUENCE [LARGE SCALE GENOMIC DNA]</scope>
    <source>
        <strain evidence="1 2">BIOML-A1</strain>
    </source>
</reference>
<name>A0A5B3GKC4_9BACT</name>
<evidence type="ECO:0000313" key="1">
    <source>
        <dbReference type="EMBL" id="KAA2373950.1"/>
    </source>
</evidence>
<dbReference type="Proteomes" id="UP000322658">
    <property type="component" value="Unassembled WGS sequence"/>
</dbReference>
<sequence>MDAITEKKTTICSSFFRKFILTKKRVSAAYKYDADVQIGLYFSDQDMRIPNPDPDHTSVLLELFLKHAKENIRIYCNQLAGEVYDSPSVIKMLKKVKDKINIQIITERNISGENREFLKYIPLSNIRFLDRKKNYGDHFWVMDSRAYRQEKDSEKRIAWVHTNDPDGAKERIIKFDQMFSQAKGPSLDYSYNPRHSYCQNYLNRSVSYLGDF</sequence>
<evidence type="ECO:0008006" key="3">
    <source>
        <dbReference type="Google" id="ProtNLM"/>
    </source>
</evidence>
<evidence type="ECO:0000313" key="2">
    <source>
        <dbReference type="Proteomes" id="UP000322658"/>
    </source>
</evidence>
<dbReference type="EMBL" id="VVXJ01000029">
    <property type="protein sequence ID" value="KAA2373950.1"/>
    <property type="molecule type" value="Genomic_DNA"/>
</dbReference>
<protein>
    <recommendedName>
        <fullName evidence="3">Phospholipase D-like domain-containing protein</fullName>
    </recommendedName>
</protein>